<dbReference type="Pfam" id="PF03407">
    <property type="entry name" value="Nucleotid_trans"/>
    <property type="match status" value="1"/>
</dbReference>
<gene>
    <name evidence="2" type="ORF">AB1Y20_002499</name>
</gene>
<keyword evidence="3" id="KW-1185">Reference proteome</keyword>
<evidence type="ECO:0000313" key="3">
    <source>
        <dbReference type="Proteomes" id="UP001515480"/>
    </source>
</evidence>
<dbReference type="EMBL" id="JBGBPQ010000011">
    <property type="protein sequence ID" value="KAL1515884.1"/>
    <property type="molecule type" value="Genomic_DNA"/>
</dbReference>
<comment type="caution">
    <text evidence="2">The sequence shown here is derived from an EMBL/GenBank/DDBJ whole genome shotgun (WGS) entry which is preliminary data.</text>
</comment>
<accession>A0AB34J9G4</accession>
<protein>
    <recommendedName>
        <fullName evidence="1">Nucleotide-diphospho-sugar transferase domain-containing protein</fullName>
    </recommendedName>
</protein>
<dbReference type="AlphaFoldDB" id="A0AB34J9G4"/>
<organism evidence="2 3">
    <name type="scientific">Prymnesium parvum</name>
    <name type="common">Toxic golden alga</name>
    <dbReference type="NCBI Taxonomy" id="97485"/>
    <lineage>
        <taxon>Eukaryota</taxon>
        <taxon>Haptista</taxon>
        <taxon>Haptophyta</taxon>
        <taxon>Prymnesiophyceae</taxon>
        <taxon>Prymnesiales</taxon>
        <taxon>Prymnesiaceae</taxon>
        <taxon>Prymnesium</taxon>
    </lineage>
</organism>
<feature type="domain" description="Nucleotide-diphospho-sugar transferase" evidence="1">
    <location>
        <begin position="129"/>
        <end position="176"/>
    </location>
</feature>
<reference evidence="2 3" key="1">
    <citation type="journal article" date="2024" name="Science">
        <title>Giant polyketide synthase enzymes in the biosynthesis of giant marine polyether toxins.</title>
        <authorList>
            <person name="Fallon T.R."/>
            <person name="Shende V.V."/>
            <person name="Wierzbicki I.H."/>
            <person name="Pendleton A.L."/>
            <person name="Watervoot N.F."/>
            <person name="Auber R.P."/>
            <person name="Gonzalez D.J."/>
            <person name="Wisecaver J.H."/>
            <person name="Moore B.S."/>
        </authorList>
    </citation>
    <scope>NUCLEOTIDE SEQUENCE [LARGE SCALE GENOMIC DNA]</scope>
    <source>
        <strain evidence="2 3">12B1</strain>
    </source>
</reference>
<evidence type="ECO:0000259" key="1">
    <source>
        <dbReference type="Pfam" id="PF03407"/>
    </source>
</evidence>
<dbReference type="InterPro" id="IPR005069">
    <property type="entry name" value="Nucl-diP-sugar_transferase"/>
</dbReference>
<proteinExistence type="predicted"/>
<dbReference type="Proteomes" id="UP001515480">
    <property type="component" value="Unassembled WGS sequence"/>
</dbReference>
<evidence type="ECO:0000313" key="2">
    <source>
        <dbReference type="EMBL" id="KAL1515884.1"/>
    </source>
</evidence>
<sequence length="530" mass="58315">MSAELLPASLWETPSPRPFTHFGADLEAPGALAAIAAQVAHRNQIILICGDGSAYASPTALNTVLQFYALKLHHVLYVSDSAAACATLRRGVPSLACVWSSSINATKPAADSVLIRKWWDMRFYFYNVRKRTLMRLSAELGYDVLQTDTDVAWFANPYPALQSGALRTHDLIVQADLPLANAGVLYAQRAAGPRGGEAAEGDAAAWVLRELYARIRLFSFHPEAVPRFVPWAQPPFFSNADEQTLLNDVLTSAIANATCYIFSTAIMESKMGGTRKNASFRWEHTPEAARRKELMALVRARDAERLILSPSCCAPAGYRICYGARASSKHEVLRWKLHSWELTRPGRPPNAARRSYYAKAPSWLFQHYTHMDAAAAHKPQPRASTALAFGNRSAGGAVRRSAVAGFNTFSGLPPSYMVHLAGLRMGAWHRRAVLRAHGWWHPAADALAAQQLRWGRRKGYLITPSDITRGTTRAELDTLMGNLVLLAALLGRVAVLPEALCDKLQLAKGETGQWKETRRRLGQSSPSPLL</sequence>
<name>A0AB34J9G4_PRYPA</name>